<keyword evidence="2" id="KW-0560">Oxidoreductase</keyword>
<dbReference type="Proteomes" id="UP000585272">
    <property type="component" value="Unassembled WGS sequence"/>
</dbReference>
<dbReference type="GO" id="GO:0051213">
    <property type="term" value="F:dioxygenase activity"/>
    <property type="evidence" value="ECO:0007669"/>
    <property type="project" value="UniProtKB-KW"/>
</dbReference>
<dbReference type="InterPro" id="IPR004360">
    <property type="entry name" value="Glyas_Fos-R_dOase_dom"/>
</dbReference>
<reference evidence="2 3" key="1">
    <citation type="submission" date="2020-08" db="EMBL/GenBank/DDBJ databases">
        <title>Genomic Encyclopedia of Archaeal and Bacterial Type Strains, Phase II (KMG-II): from individual species to whole genera.</title>
        <authorList>
            <person name="Goeker M."/>
        </authorList>
    </citation>
    <scope>NUCLEOTIDE SEQUENCE [LARGE SCALE GENOMIC DNA]</scope>
    <source>
        <strain evidence="2 3">DSM 23288</strain>
    </source>
</reference>
<dbReference type="SUPFAM" id="SSF54593">
    <property type="entry name" value="Glyoxalase/Bleomycin resistance protein/Dihydroxybiphenyl dioxygenase"/>
    <property type="match status" value="2"/>
</dbReference>
<feature type="domain" description="VOC" evidence="1">
    <location>
        <begin position="144"/>
        <end position="258"/>
    </location>
</feature>
<proteinExistence type="predicted"/>
<dbReference type="PROSITE" id="PS51819">
    <property type="entry name" value="VOC"/>
    <property type="match status" value="2"/>
</dbReference>
<evidence type="ECO:0000313" key="2">
    <source>
        <dbReference type="EMBL" id="MBB4661823.1"/>
    </source>
</evidence>
<feature type="domain" description="VOC" evidence="1">
    <location>
        <begin position="17"/>
        <end position="127"/>
    </location>
</feature>
<keyword evidence="2" id="KW-0223">Dioxygenase</keyword>
<evidence type="ECO:0000259" key="1">
    <source>
        <dbReference type="PROSITE" id="PS51819"/>
    </source>
</evidence>
<dbReference type="RefSeq" id="WP_183340305.1">
    <property type="nucleotide sequence ID" value="NZ_JACHNU010000001.1"/>
</dbReference>
<name>A0A840IC80_9ACTN</name>
<comment type="caution">
    <text evidence="2">The sequence shown here is derived from an EMBL/GenBank/DDBJ whole genome shotgun (WGS) entry which is preliminary data.</text>
</comment>
<dbReference type="Pfam" id="PF00903">
    <property type="entry name" value="Glyoxalase"/>
    <property type="match status" value="2"/>
</dbReference>
<dbReference type="AlphaFoldDB" id="A0A840IC80"/>
<keyword evidence="3" id="KW-1185">Reference proteome</keyword>
<dbReference type="InterPro" id="IPR037523">
    <property type="entry name" value="VOC_core"/>
</dbReference>
<protein>
    <submittedName>
        <fullName evidence="2">Catechol 2,3-dioxygenase-like lactoylglutathione lyase family enzyme</fullName>
    </submittedName>
</protein>
<dbReference type="Gene3D" id="3.10.180.10">
    <property type="entry name" value="2,3-Dihydroxybiphenyl 1,2-Dioxygenase, domain 1"/>
    <property type="match status" value="2"/>
</dbReference>
<keyword evidence="2" id="KW-0456">Lyase</keyword>
<sequence length="296" mass="31452">MSGVGSASTFSAARLGRLAGVTVTVPDPAATARFLTEGIGFPLAETVGDAIAIRCAGDYGPHGQTAITLLEGEALALRAITWEVADDYDLGALADRLAARGTETRETAAGGLAFADPAGNPLALERTATVTVPTPPHGPVGPRRLGHLNVKSPAPPETAAFYREALGMLLSEQIGDGLWFLRIGAEHHNLGLRPGARGELHHLGLEVNGWHAYEPILDRLAAQELKVEYGPGRHGPGRNIFTYVCDPSSGLRVELFADMAQIPDETTYVPPRWEAGDRMTKTINRWGPTPPESFLA</sequence>
<dbReference type="EMBL" id="JACHNU010000001">
    <property type="protein sequence ID" value="MBB4661823.1"/>
    <property type="molecule type" value="Genomic_DNA"/>
</dbReference>
<dbReference type="CDD" id="cd08343">
    <property type="entry name" value="ED_TypeI_classII_C"/>
    <property type="match status" value="1"/>
</dbReference>
<dbReference type="GO" id="GO:0016829">
    <property type="term" value="F:lyase activity"/>
    <property type="evidence" value="ECO:0007669"/>
    <property type="project" value="UniProtKB-KW"/>
</dbReference>
<accession>A0A840IC80</accession>
<dbReference type="InterPro" id="IPR029068">
    <property type="entry name" value="Glyas_Bleomycin-R_OHBP_Dase"/>
</dbReference>
<evidence type="ECO:0000313" key="3">
    <source>
        <dbReference type="Proteomes" id="UP000585272"/>
    </source>
</evidence>
<organism evidence="2 3">
    <name type="scientific">Conexibacter arvalis</name>
    <dbReference type="NCBI Taxonomy" id="912552"/>
    <lineage>
        <taxon>Bacteria</taxon>
        <taxon>Bacillati</taxon>
        <taxon>Actinomycetota</taxon>
        <taxon>Thermoleophilia</taxon>
        <taxon>Solirubrobacterales</taxon>
        <taxon>Conexibacteraceae</taxon>
        <taxon>Conexibacter</taxon>
    </lineage>
</organism>
<gene>
    <name evidence="2" type="ORF">BDZ31_001396</name>
</gene>